<organism evidence="2 3">
    <name type="scientific">Endozoicomonas elysicola</name>
    <dbReference type="NCBI Taxonomy" id="305900"/>
    <lineage>
        <taxon>Bacteria</taxon>
        <taxon>Pseudomonadati</taxon>
        <taxon>Pseudomonadota</taxon>
        <taxon>Gammaproteobacteria</taxon>
        <taxon>Oceanospirillales</taxon>
        <taxon>Endozoicomonadaceae</taxon>
        <taxon>Endozoicomonas</taxon>
    </lineage>
</organism>
<name>A0A081KAB3_9GAMM</name>
<dbReference type="EMBL" id="JOJP01000001">
    <property type="protein sequence ID" value="KEI71089.1"/>
    <property type="molecule type" value="Genomic_DNA"/>
</dbReference>
<evidence type="ECO:0000313" key="3">
    <source>
        <dbReference type="Proteomes" id="UP000027997"/>
    </source>
</evidence>
<accession>A0A081KAB3</accession>
<dbReference type="eggNOG" id="ENOG5033JE5">
    <property type="taxonomic scope" value="Bacteria"/>
</dbReference>
<evidence type="ECO:0008006" key="4">
    <source>
        <dbReference type="Google" id="ProtNLM"/>
    </source>
</evidence>
<gene>
    <name evidence="2" type="ORF">GV64_10325</name>
</gene>
<sequence>MSRTIKGLLAGMSLLVSTTAAAQSDNHVYVGLGWTVKNGWVPSAIVGARSVDVDGVGDVTGVDLSLSYHLTDGFDKFLLKGVRGEIDWQAELGGGYDFQQEALLLAGGVQGRLINFSANVSMSGDIDGGVAINSIDKYEWQP</sequence>
<protein>
    <recommendedName>
        <fullName evidence="4">Outer membrane protein beta-barrel domain-containing protein</fullName>
    </recommendedName>
</protein>
<feature type="signal peptide" evidence="1">
    <location>
        <begin position="1"/>
        <end position="22"/>
    </location>
</feature>
<dbReference type="STRING" id="305900.GV64_10325"/>
<keyword evidence="3" id="KW-1185">Reference proteome</keyword>
<reference evidence="2 3" key="1">
    <citation type="submission" date="2014-06" db="EMBL/GenBank/DDBJ databases">
        <title>Whole Genome Sequences of Three Symbiotic Endozoicomonas Bacteria.</title>
        <authorList>
            <person name="Neave M.J."/>
            <person name="Apprill A."/>
            <person name="Voolstra C.R."/>
        </authorList>
    </citation>
    <scope>NUCLEOTIDE SEQUENCE [LARGE SCALE GENOMIC DNA]</scope>
    <source>
        <strain evidence="2 3">DSM 22380</strain>
    </source>
</reference>
<feature type="chain" id="PRO_5001758721" description="Outer membrane protein beta-barrel domain-containing protein" evidence="1">
    <location>
        <begin position="23"/>
        <end position="142"/>
    </location>
</feature>
<dbReference type="AlphaFoldDB" id="A0A081KAB3"/>
<keyword evidence="1" id="KW-0732">Signal</keyword>
<evidence type="ECO:0000256" key="1">
    <source>
        <dbReference type="SAM" id="SignalP"/>
    </source>
</evidence>
<comment type="caution">
    <text evidence="2">The sequence shown here is derived from an EMBL/GenBank/DDBJ whole genome shotgun (WGS) entry which is preliminary data.</text>
</comment>
<dbReference type="RefSeq" id="WP_020585015.1">
    <property type="nucleotide sequence ID" value="NZ_JOJP01000001.1"/>
</dbReference>
<evidence type="ECO:0000313" key="2">
    <source>
        <dbReference type="EMBL" id="KEI71089.1"/>
    </source>
</evidence>
<dbReference type="Proteomes" id="UP000027997">
    <property type="component" value="Unassembled WGS sequence"/>
</dbReference>
<proteinExistence type="predicted"/>